<dbReference type="PROSITE" id="PS50157">
    <property type="entry name" value="ZINC_FINGER_C2H2_2"/>
    <property type="match status" value="10"/>
</dbReference>
<dbReference type="SUPFAM" id="SSF57667">
    <property type="entry name" value="beta-beta-alpha zinc fingers"/>
    <property type="match status" value="6"/>
</dbReference>
<evidence type="ECO:0000256" key="3">
    <source>
        <dbReference type="ARBA" id="ARBA00022737"/>
    </source>
</evidence>
<keyword evidence="8" id="KW-0804">Transcription</keyword>
<feature type="domain" description="C2H2-type" evidence="12">
    <location>
        <begin position="362"/>
        <end position="390"/>
    </location>
</feature>
<dbReference type="Pfam" id="PF00096">
    <property type="entry name" value="zf-C2H2"/>
    <property type="match status" value="6"/>
</dbReference>
<keyword evidence="4 10" id="KW-0863">Zinc-finger</keyword>
<dbReference type="FunFam" id="3.30.160.60:FF:000688">
    <property type="entry name" value="zinc finger protein 197 isoform X1"/>
    <property type="match status" value="1"/>
</dbReference>
<dbReference type="Proteomes" id="UP000027135">
    <property type="component" value="Unassembled WGS sequence"/>
</dbReference>
<evidence type="ECO:0000256" key="5">
    <source>
        <dbReference type="ARBA" id="ARBA00022833"/>
    </source>
</evidence>
<gene>
    <name evidence="13" type="ORF">L798_12489</name>
</gene>
<feature type="compositionally biased region" description="Basic and acidic residues" evidence="11">
    <location>
        <begin position="44"/>
        <end position="58"/>
    </location>
</feature>
<feature type="domain" description="C2H2-type" evidence="12">
    <location>
        <begin position="619"/>
        <end position="646"/>
    </location>
</feature>
<dbReference type="SMART" id="SM00355">
    <property type="entry name" value="ZnF_C2H2"/>
    <property type="match status" value="12"/>
</dbReference>
<dbReference type="eggNOG" id="KOG1721">
    <property type="taxonomic scope" value="Eukaryota"/>
</dbReference>
<evidence type="ECO:0000259" key="12">
    <source>
        <dbReference type="PROSITE" id="PS50157"/>
    </source>
</evidence>
<keyword evidence="7" id="KW-0238">DNA-binding</keyword>
<dbReference type="OrthoDB" id="6077919at2759"/>
<evidence type="ECO:0000256" key="7">
    <source>
        <dbReference type="ARBA" id="ARBA00023125"/>
    </source>
</evidence>
<dbReference type="GO" id="GO:0008270">
    <property type="term" value="F:zinc ion binding"/>
    <property type="evidence" value="ECO:0007669"/>
    <property type="project" value="UniProtKB-KW"/>
</dbReference>
<keyword evidence="9" id="KW-0539">Nucleus</keyword>
<dbReference type="InterPro" id="IPR036236">
    <property type="entry name" value="Znf_C2H2_sf"/>
</dbReference>
<dbReference type="EMBL" id="KK852931">
    <property type="protein sequence ID" value="KDR13635.1"/>
    <property type="molecule type" value="Genomic_DNA"/>
</dbReference>
<evidence type="ECO:0000313" key="13">
    <source>
        <dbReference type="EMBL" id="KDR13635.1"/>
    </source>
</evidence>
<dbReference type="PANTHER" id="PTHR24376:SF235">
    <property type="entry name" value="C2H2-TYPE DOMAIN-CONTAINING PROTEIN"/>
    <property type="match status" value="1"/>
</dbReference>
<keyword evidence="5" id="KW-0862">Zinc</keyword>
<proteinExistence type="predicted"/>
<evidence type="ECO:0000256" key="9">
    <source>
        <dbReference type="ARBA" id="ARBA00023242"/>
    </source>
</evidence>
<feature type="domain" description="C2H2-type" evidence="12">
    <location>
        <begin position="507"/>
        <end position="534"/>
    </location>
</feature>
<accession>A0A067QUB3</accession>
<reference evidence="13 14" key="1">
    <citation type="journal article" date="2014" name="Nat. Commun.">
        <title>Molecular traces of alternative social organization in a termite genome.</title>
        <authorList>
            <person name="Terrapon N."/>
            <person name="Li C."/>
            <person name="Robertson H.M."/>
            <person name="Ji L."/>
            <person name="Meng X."/>
            <person name="Booth W."/>
            <person name="Chen Z."/>
            <person name="Childers C.P."/>
            <person name="Glastad K.M."/>
            <person name="Gokhale K."/>
            <person name="Gowin J."/>
            <person name="Gronenberg W."/>
            <person name="Hermansen R.A."/>
            <person name="Hu H."/>
            <person name="Hunt B.G."/>
            <person name="Huylmans A.K."/>
            <person name="Khalil S.M."/>
            <person name="Mitchell R.D."/>
            <person name="Munoz-Torres M.C."/>
            <person name="Mustard J.A."/>
            <person name="Pan H."/>
            <person name="Reese J.T."/>
            <person name="Scharf M.E."/>
            <person name="Sun F."/>
            <person name="Vogel H."/>
            <person name="Xiao J."/>
            <person name="Yang W."/>
            <person name="Yang Z."/>
            <person name="Yang Z."/>
            <person name="Zhou J."/>
            <person name="Zhu J."/>
            <person name="Brent C.S."/>
            <person name="Elsik C.G."/>
            <person name="Goodisman M.A."/>
            <person name="Liberles D.A."/>
            <person name="Roe R.M."/>
            <person name="Vargo E.L."/>
            <person name="Vilcinskas A."/>
            <person name="Wang J."/>
            <person name="Bornberg-Bauer E."/>
            <person name="Korb J."/>
            <person name="Zhang G."/>
            <person name="Liebig J."/>
        </authorList>
    </citation>
    <scope>NUCLEOTIDE SEQUENCE [LARGE SCALE GENOMIC DNA]</scope>
    <source>
        <tissue evidence="13">Whole organism</tissue>
    </source>
</reference>
<keyword evidence="2" id="KW-0479">Metal-binding</keyword>
<evidence type="ECO:0000256" key="4">
    <source>
        <dbReference type="ARBA" id="ARBA00022771"/>
    </source>
</evidence>
<feature type="domain" description="C2H2-type" evidence="12">
    <location>
        <begin position="535"/>
        <end position="562"/>
    </location>
</feature>
<dbReference type="AlphaFoldDB" id="A0A067QUB3"/>
<evidence type="ECO:0000256" key="2">
    <source>
        <dbReference type="ARBA" id="ARBA00022723"/>
    </source>
</evidence>
<feature type="region of interest" description="Disordered" evidence="11">
    <location>
        <begin position="38"/>
        <end position="71"/>
    </location>
</feature>
<dbReference type="Gene3D" id="3.30.160.60">
    <property type="entry name" value="Classic Zinc Finger"/>
    <property type="match status" value="6"/>
</dbReference>
<feature type="domain" description="C2H2-type" evidence="12">
    <location>
        <begin position="563"/>
        <end position="590"/>
    </location>
</feature>
<name>A0A067QUB3_ZOONE</name>
<evidence type="ECO:0000256" key="11">
    <source>
        <dbReference type="SAM" id="MobiDB-lite"/>
    </source>
</evidence>
<dbReference type="PANTHER" id="PTHR24376">
    <property type="entry name" value="ZINC FINGER PROTEIN"/>
    <property type="match status" value="1"/>
</dbReference>
<protein>
    <recommendedName>
        <fullName evidence="12">C2H2-type domain-containing protein</fullName>
    </recommendedName>
</protein>
<dbReference type="GO" id="GO:0000978">
    <property type="term" value="F:RNA polymerase II cis-regulatory region sequence-specific DNA binding"/>
    <property type="evidence" value="ECO:0007669"/>
    <property type="project" value="TreeGrafter"/>
</dbReference>
<keyword evidence="6" id="KW-0805">Transcription regulation</keyword>
<dbReference type="GO" id="GO:0005634">
    <property type="term" value="C:nucleus"/>
    <property type="evidence" value="ECO:0007669"/>
    <property type="project" value="UniProtKB-SubCell"/>
</dbReference>
<dbReference type="GO" id="GO:0030674">
    <property type="term" value="F:protein-macromolecule adaptor activity"/>
    <property type="evidence" value="ECO:0007669"/>
    <property type="project" value="UniProtKB-ARBA"/>
</dbReference>
<evidence type="ECO:0000256" key="10">
    <source>
        <dbReference type="PROSITE-ProRule" id="PRU00042"/>
    </source>
</evidence>
<feature type="domain" description="C2H2-type" evidence="12">
    <location>
        <begin position="591"/>
        <end position="618"/>
    </location>
</feature>
<evidence type="ECO:0000313" key="14">
    <source>
        <dbReference type="Proteomes" id="UP000027135"/>
    </source>
</evidence>
<dbReference type="FunFam" id="3.30.160.60:FF:000065">
    <property type="entry name" value="B-cell CLL/lymphoma 6, member B"/>
    <property type="match status" value="1"/>
</dbReference>
<sequence length="715" mass="81032">MKVSSGLLPKNAVVCSTANTDGEGSVIDLGSKFDDFTKIQESTRPADEHHVEEAEQKQGESSQEEEDQSAVIRGDRRELLATKGDSDVCVTLNEETLFSAHGLDLSLPLLCDFCPRKFNDFSSFDAHMVTHKECRFFSCQLCSNTYVSWGNLVAHRKACHQGQVLSCDVCGQRKYHPGLGPVNFPVGDSPVGCEECGEGFTTIMQLYRHYRVHGTHQFMPHKGKLAKVPERAAKGAVDQLLVMPSSDSCHVCSTEFRNHKHVADDMAKLNDDHTRCACRSCHSEFCNAHSSVERKCPQPASTPHCHTCVVCGKVMQNLASFQQHCTTHSGECHYNCDRCLKTFSFTSSREHPKYCQPLINDYHCQNCDQEFSEWCGMTEHVEKKHASSNEMLTCSICGQSWLSGKEFLLHYQACLTEKQTENTARHRLDTTCSVCHKVFSQPFALRRHLKLHGPLSHCRISSSCGDHQDQVLVQQHHKAAFPGNYKELQHSSECKQRYRTSMSRKSFICEYCGREFKKKLNLQLHVRRHTGERPYSCQLCGKAFYTNQQLAIHIRHHTGERPYACSKCPKAFTGPTALYVHRKLHDKVKRYLCPHCGKRFFWRSAFVGHIRLHTGERPYRCSICSKSFTLKGKLNLHLKKHALEDTLACSDCGEKFGSEAELNAHRSEQCSVTLVTFVEEGPSGERDTRIIIVNTEDLKQNNIYIDDDKVVQLVV</sequence>
<dbReference type="PROSITE" id="PS00028">
    <property type="entry name" value="ZINC_FINGER_C2H2_1"/>
    <property type="match status" value="11"/>
</dbReference>
<dbReference type="InParanoid" id="A0A067QUB3"/>
<keyword evidence="3" id="KW-0677">Repeat</keyword>
<feature type="domain" description="C2H2-type" evidence="12">
    <location>
        <begin position="430"/>
        <end position="452"/>
    </location>
</feature>
<feature type="domain" description="C2H2-type" evidence="12">
    <location>
        <begin position="306"/>
        <end position="333"/>
    </location>
</feature>
<dbReference type="FunFam" id="3.30.160.60:FF:000322">
    <property type="entry name" value="GDNF-inducible zinc finger protein 1"/>
    <property type="match status" value="1"/>
</dbReference>
<keyword evidence="14" id="KW-1185">Reference proteome</keyword>
<feature type="domain" description="C2H2-type" evidence="12">
    <location>
        <begin position="191"/>
        <end position="218"/>
    </location>
</feature>
<dbReference type="InterPro" id="IPR013087">
    <property type="entry name" value="Znf_C2H2_type"/>
</dbReference>
<dbReference type="GO" id="GO:0001228">
    <property type="term" value="F:DNA-binding transcription activator activity, RNA polymerase II-specific"/>
    <property type="evidence" value="ECO:0007669"/>
    <property type="project" value="TreeGrafter"/>
</dbReference>
<evidence type="ECO:0000256" key="8">
    <source>
        <dbReference type="ARBA" id="ARBA00023163"/>
    </source>
</evidence>
<feature type="domain" description="C2H2-type" evidence="12">
    <location>
        <begin position="137"/>
        <end position="165"/>
    </location>
</feature>
<evidence type="ECO:0000256" key="6">
    <source>
        <dbReference type="ARBA" id="ARBA00023015"/>
    </source>
</evidence>
<dbReference type="FunFam" id="3.30.160.60:FF:000328">
    <property type="entry name" value="Zinc finger protein 1079"/>
    <property type="match status" value="1"/>
</dbReference>
<organism evidence="13 14">
    <name type="scientific">Zootermopsis nevadensis</name>
    <name type="common">Dampwood termite</name>
    <dbReference type="NCBI Taxonomy" id="136037"/>
    <lineage>
        <taxon>Eukaryota</taxon>
        <taxon>Metazoa</taxon>
        <taxon>Ecdysozoa</taxon>
        <taxon>Arthropoda</taxon>
        <taxon>Hexapoda</taxon>
        <taxon>Insecta</taxon>
        <taxon>Pterygota</taxon>
        <taxon>Neoptera</taxon>
        <taxon>Polyneoptera</taxon>
        <taxon>Dictyoptera</taxon>
        <taxon>Blattodea</taxon>
        <taxon>Blattoidea</taxon>
        <taxon>Termitoidae</taxon>
        <taxon>Termopsidae</taxon>
        <taxon>Zootermopsis</taxon>
    </lineage>
</organism>
<evidence type="ECO:0000256" key="1">
    <source>
        <dbReference type="ARBA" id="ARBA00004123"/>
    </source>
</evidence>
<comment type="subcellular location">
    <subcellularLocation>
        <location evidence="1">Nucleus</location>
    </subcellularLocation>
</comment>